<evidence type="ECO:0008006" key="3">
    <source>
        <dbReference type="Google" id="ProtNLM"/>
    </source>
</evidence>
<dbReference type="Proteomes" id="UP000243374">
    <property type="component" value="Unassembled WGS sequence"/>
</dbReference>
<keyword evidence="2" id="KW-1185">Reference proteome</keyword>
<dbReference type="Pfam" id="PF06995">
    <property type="entry name" value="Phage_P2_GpU"/>
    <property type="match status" value="1"/>
</dbReference>
<accession>A0A662Z774</accession>
<dbReference type="EMBL" id="FOSF01000001">
    <property type="protein sequence ID" value="SFJ74051.1"/>
    <property type="molecule type" value="Genomic_DNA"/>
</dbReference>
<evidence type="ECO:0000313" key="1">
    <source>
        <dbReference type="EMBL" id="SFJ74051.1"/>
    </source>
</evidence>
<gene>
    <name evidence="1" type="ORF">SAMN04487865_1001107</name>
</gene>
<dbReference type="AlphaFoldDB" id="A0A662Z774"/>
<dbReference type="InterPro" id="IPR009734">
    <property type="entry name" value="Myoviridae_GpU"/>
</dbReference>
<reference evidence="1 2" key="1">
    <citation type="submission" date="2016-10" db="EMBL/GenBank/DDBJ databases">
        <authorList>
            <person name="Varghese N."/>
            <person name="Submissions S."/>
        </authorList>
    </citation>
    <scope>NUCLEOTIDE SEQUENCE [LARGE SCALE GENOMIC DNA]</scope>
    <source>
        <strain evidence="1 2">22B</strain>
    </source>
</reference>
<dbReference type="RefSeq" id="WP_074837944.1">
    <property type="nucleotide sequence ID" value="NZ_CP047056.1"/>
</dbReference>
<name>A0A662Z774_9GAMM</name>
<organism evidence="1 2">
    <name type="scientific">Succinivibrio dextrinosolvens</name>
    <dbReference type="NCBI Taxonomy" id="83771"/>
    <lineage>
        <taxon>Bacteria</taxon>
        <taxon>Pseudomonadati</taxon>
        <taxon>Pseudomonadota</taxon>
        <taxon>Gammaproteobacteria</taxon>
        <taxon>Aeromonadales</taxon>
        <taxon>Succinivibrionaceae</taxon>
        <taxon>Succinivibrio</taxon>
    </lineage>
</organism>
<evidence type="ECO:0000313" key="2">
    <source>
        <dbReference type="Proteomes" id="UP000243374"/>
    </source>
</evidence>
<dbReference type="OrthoDB" id="1550902at2"/>
<sequence length="144" mass="16147">MAFLGVLGFFGKIPFTCSTEQVATFKDLQIQRQSRYATHDVLGQKPVHEYVGPSLTTMSFKIQLRSYLNSSPSAYLPLLKDMLESGEAHRLLLGPKYYGKYVLTGFSEDQKHFNGIGLCIAADVSLQLEEAQGFSLLQYLKNMI</sequence>
<proteinExistence type="predicted"/>
<protein>
    <recommendedName>
        <fullName evidence="3">Phage P2 GpU</fullName>
    </recommendedName>
</protein>